<dbReference type="EMBL" id="CYSB01000041">
    <property type="protein sequence ID" value="CUH70008.1"/>
    <property type="molecule type" value="Genomic_DNA"/>
</dbReference>
<dbReference type="SUPFAM" id="SSF55729">
    <property type="entry name" value="Acyl-CoA N-acyltransferases (Nat)"/>
    <property type="match status" value="1"/>
</dbReference>
<sequence length="179" mass="19139">MDYSTDYTTHAEAIVELFASTFTASEGTEEGALIGALARRLIAETPAGDLRVFTAWEDGTLVGGIFFTRLTYEGDPRTVFMMAPVAVATAHQGKGIGQRLIAHGLDALRQEGVDIAVTYGDPAFYGRVGFEPVSEADLPAPQPLNQPQGWIAQSLTEAPLTPLRGPARCVAAFDDPALW</sequence>
<organism evidence="3 5">
    <name type="scientific">Thalassovita autumnalis</name>
    <dbReference type="NCBI Taxonomy" id="2072972"/>
    <lineage>
        <taxon>Bacteria</taxon>
        <taxon>Pseudomonadati</taxon>
        <taxon>Pseudomonadota</taxon>
        <taxon>Alphaproteobacteria</taxon>
        <taxon>Rhodobacterales</taxon>
        <taxon>Roseobacteraceae</taxon>
        <taxon>Thalassovita</taxon>
    </lineage>
</organism>
<feature type="domain" description="N-acetyltransferase" evidence="1">
    <location>
        <begin position="1"/>
        <end position="145"/>
    </location>
</feature>
<name>A0A0P1G583_9RHOB</name>
<dbReference type="OrthoDB" id="9797178at2"/>
<evidence type="ECO:0000259" key="1">
    <source>
        <dbReference type="PROSITE" id="PS51186"/>
    </source>
</evidence>
<dbReference type="Proteomes" id="UP000051086">
    <property type="component" value="Unassembled WGS sequence"/>
</dbReference>
<evidence type="ECO:0000313" key="3">
    <source>
        <dbReference type="EMBL" id="CUH72362.1"/>
    </source>
</evidence>
<dbReference type="AlphaFoldDB" id="A0A0P1G583"/>
<accession>A0A0P1G583</accession>
<protein>
    <submittedName>
        <fullName evidence="2 3">Acetyltransferase</fullName>
    </submittedName>
</protein>
<evidence type="ECO:0000313" key="4">
    <source>
        <dbReference type="Proteomes" id="UP000051086"/>
    </source>
</evidence>
<reference evidence="2 4" key="1">
    <citation type="submission" date="2015-09" db="EMBL/GenBank/DDBJ databases">
        <authorList>
            <person name="Rodrigo-Torres L."/>
            <person name="Arahal D.R."/>
        </authorList>
    </citation>
    <scope>NUCLEOTIDE SEQUENCE [LARGE SCALE GENOMIC DNA]</scope>
    <source>
        <strain evidence="2 4">CECT 5118</strain>
    </source>
</reference>
<keyword evidence="3" id="KW-0808">Transferase</keyword>
<dbReference type="PROSITE" id="PS51186">
    <property type="entry name" value="GNAT"/>
    <property type="match status" value="1"/>
</dbReference>
<dbReference type="GO" id="GO:0016747">
    <property type="term" value="F:acyltransferase activity, transferring groups other than amino-acyl groups"/>
    <property type="evidence" value="ECO:0007669"/>
    <property type="project" value="InterPro"/>
</dbReference>
<reference evidence="3 5" key="2">
    <citation type="submission" date="2015-09" db="EMBL/GenBank/DDBJ databases">
        <authorList>
            <consortium name="Swine Surveillance"/>
        </authorList>
    </citation>
    <scope>NUCLEOTIDE SEQUENCE [LARGE SCALE GENOMIC DNA]</scope>
    <source>
        <strain evidence="3 5">5120</strain>
    </source>
</reference>
<keyword evidence="4" id="KW-1185">Reference proteome</keyword>
<dbReference type="InterPro" id="IPR016181">
    <property type="entry name" value="Acyl_CoA_acyltransferase"/>
</dbReference>
<proteinExistence type="predicted"/>
<dbReference type="CDD" id="cd04301">
    <property type="entry name" value="NAT_SF"/>
    <property type="match status" value="1"/>
</dbReference>
<evidence type="ECO:0000313" key="2">
    <source>
        <dbReference type="EMBL" id="CUH70008.1"/>
    </source>
</evidence>
<dbReference type="Pfam" id="PF00583">
    <property type="entry name" value="Acetyltransf_1"/>
    <property type="match status" value="1"/>
</dbReference>
<gene>
    <name evidence="2" type="ORF">TL5118_03980</name>
    <name evidence="3" type="ORF">TL5120_02161</name>
</gene>
<dbReference type="RefSeq" id="WP_058243562.1">
    <property type="nucleotide sequence ID" value="NZ_CYSB01000041.1"/>
</dbReference>
<dbReference type="Proteomes" id="UP000051887">
    <property type="component" value="Unassembled WGS sequence"/>
</dbReference>
<dbReference type="EMBL" id="CYSC01000031">
    <property type="protein sequence ID" value="CUH72362.1"/>
    <property type="molecule type" value="Genomic_DNA"/>
</dbReference>
<dbReference type="InterPro" id="IPR000182">
    <property type="entry name" value="GNAT_dom"/>
</dbReference>
<evidence type="ECO:0000313" key="5">
    <source>
        <dbReference type="Proteomes" id="UP000051887"/>
    </source>
</evidence>
<dbReference type="Gene3D" id="3.40.630.30">
    <property type="match status" value="1"/>
</dbReference>